<accession>A0A9X4R5S2</accession>
<dbReference type="AlphaFoldDB" id="A0A9X4R5S2"/>
<proteinExistence type="predicted"/>
<name>A0A9X4R5S2_9BURK</name>
<protein>
    <submittedName>
        <fullName evidence="1">Uncharacterized protein</fullName>
    </submittedName>
</protein>
<gene>
    <name evidence="1" type="ORF">EXJ73_16155</name>
</gene>
<dbReference type="EMBL" id="SGUG01000025">
    <property type="protein sequence ID" value="MDG0863996.1"/>
    <property type="molecule type" value="Genomic_DNA"/>
</dbReference>
<reference evidence="1" key="1">
    <citation type="submission" date="2019-02" db="EMBL/GenBank/DDBJ databases">
        <title>Draft genome of the type strain Pelomonas aquatica CCUG 52575T.</title>
        <authorList>
            <person name="Gomila M."/>
            <person name="Lalucat J."/>
        </authorList>
    </citation>
    <scope>NUCLEOTIDE SEQUENCE</scope>
    <source>
        <strain evidence="1">CCUG 52575</strain>
    </source>
</reference>
<dbReference type="Proteomes" id="UP001152766">
    <property type="component" value="Unassembled WGS sequence"/>
</dbReference>
<dbReference type="RefSeq" id="WP_268153543.1">
    <property type="nucleotide sequence ID" value="NZ_JAPPUW010000024.1"/>
</dbReference>
<evidence type="ECO:0000313" key="1">
    <source>
        <dbReference type="EMBL" id="MDG0863996.1"/>
    </source>
</evidence>
<organism evidence="1 2">
    <name type="scientific">Pelomonas aquatica</name>
    <dbReference type="NCBI Taxonomy" id="431058"/>
    <lineage>
        <taxon>Bacteria</taxon>
        <taxon>Pseudomonadati</taxon>
        <taxon>Pseudomonadota</taxon>
        <taxon>Betaproteobacteria</taxon>
        <taxon>Burkholderiales</taxon>
        <taxon>Sphaerotilaceae</taxon>
        <taxon>Roseateles</taxon>
    </lineage>
</organism>
<keyword evidence="2" id="KW-1185">Reference proteome</keyword>
<comment type="caution">
    <text evidence="1">The sequence shown here is derived from an EMBL/GenBank/DDBJ whole genome shotgun (WGS) entry which is preliminary data.</text>
</comment>
<evidence type="ECO:0000313" key="2">
    <source>
        <dbReference type="Proteomes" id="UP001152766"/>
    </source>
</evidence>
<sequence>MNTIHGRAAAWAAPLLAHLHTAPISGKQTHKLPPMLCVLWLPDYRAYLLTLDLLRAAFKTCPNVEGAMRLEEDQATALAQDLIDVTGVRVEVRAFHYASALGGRHVTH</sequence>